<comment type="caution">
    <text evidence="2">The sequence shown here is derived from an EMBL/GenBank/DDBJ whole genome shotgun (WGS) entry which is preliminary data.</text>
</comment>
<name>A0A392N4A6_9FABA</name>
<proteinExistence type="predicted"/>
<keyword evidence="3" id="KW-1185">Reference proteome</keyword>
<feature type="compositionally biased region" description="Basic and acidic residues" evidence="1">
    <location>
        <begin position="1"/>
        <end position="12"/>
    </location>
</feature>
<evidence type="ECO:0000313" key="2">
    <source>
        <dbReference type="EMBL" id="MCH93985.1"/>
    </source>
</evidence>
<accession>A0A392N4A6</accession>
<feature type="non-terminal residue" evidence="2">
    <location>
        <position position="93"/>
    </location>
</feature>
<sequence>MVILRELHDDSGRPLTPPPPNSDLMRQIRFHYTRTDGSLNKRGFYTELFGTPVSSSGKDLVPFNPAVFEDLIGEMETSSKFTSADSVHCFREV</sequence>
<dbReference type="AlphaFoldDB" id="A0A392N4A6"/>
<dbReference type="EMBL" id="LXQA010026216">
    <property type="protein sequence ID" value="MCH93985.1"/>
    <property type="molecule type" value="Genomic_DNA"/>
</dbReference>
<dbReference type="Proteomes" id="UP000265520">
    <property type="component" value="Unassembled WGS sequence"/>
</dbReference>
<evidence type="ECO:0000313" key="3">
    <source>
        <dbReference type="Proteomes" id="UP000265520"/>
    </source>
</evidence>
<protein>
    <submittedName>
        <fullName evidence="2">Uncharacterized protein</fullName>
    </submittedName>
</protein>
<feature type="region of interest" description="Disordered" evidence="1">
    <location>
        <begin position="1"/>
        <end position="24"/>
    </location>
</feature>
<organism evidence="2 3">
    <name type="scientific">Trifolium medium</name>
    <dbReference type="NCBI Taxonomy" id="97028"/>
    <lineage>
        <taxon>Eukaryota</taxon>
        <taxon>Viridiplantae</taxon>
        <taxon>Streptophyta</taxon>
        <taxon>Embryophyta</taxon>
        <taxon>Tracheophyta</taxon>
        <taxon>Spermatophyta</taxon>
        <taxon>Magnoliopsida</taxon>
        <taxon>eudicotyledons</taxon>
        <taxon>Gunneridae</taxon>
        <taxon>Pentapetalae</taxon>
        <taxon>rosids</taxon>
        <taxon>fabids</taxon>
        <taxon>Fabales</taxon>
        <taxon>Fabaceae</taxon>
        <taxon>Papilionoideae</taxon>
        <taxon>50 kb inversion clade</taxon>
        <taxon>NPAAA clade</taxon>
        <taxon>Hologalegina</taxon>
        <taxon>IRL clade</taxon>
        <taxon>Trifolieae</taxon>
        <taxon>Trifolium</taxon>
    </lineage>
</organism>
<evidence type="ECO:0000256" key="1">
    <source>
        <dbReference type="SAM" id="MobiDB-lite"/>
    </source>
</evidence>
<reference evidence="2 3" key="1">
    <citation type="journal article" date="2018" name="Front. Plant Sci.">
        <title>Red Clover (Trifolium pratense) and Zigzag Clover (T. medium) - A Picture of Genomic Similarities and Differences.</title>
        <authorList>
            <person name="Dluhosova J."/>
            <person name="Istvanek J."/>
            <person name="Nedelnik J."/>
            <person name="Repkova J."/>
        </authorList>
    </citation>
    <scope>NUCLEOTIDE SEQUENCE [LARGE SCALE GENOMIC DNA]</scope>
    <source>
        <strain evidence="3">cv. 10/8</strain>
        <tissue evidence="2">Leaf</tissue>
    </source>
</reference>